<dbReference type="GO" id="GO:0016837">
    <property type="term" value="F:carbon-oxygen lyase activity, acting on polysaccharides"/>
    <property type="evidence" value="ECO:0007669"/>
    <property type="project" value="UniProtKB-ARBA"/>
</dbReference>
<dbReference type="Pfam" id="PF02884">
    <property type="entry name" value="Lyase_8_C"/>
    <property type="match status" value="1"/>
</dbReference>
<dbReference type="PANTHER" id="PTHR38481:SF1">
    <property type="entry name" value="HYALURONATE LYASE"/>
    <property type="match status" value="1"/>
</dbReference>
<comment type="caution">
    <text evidence="8">The sequence shown here is derived from an EMBL/GenBank/DDBJ whole genome shotgun (WGS) entry which is preliminary data.</text>
</comment>
<dbReference type="PANTHER" id="PTHR38481">
    <property type="entry name" value="HYALURONATE LYASE"/>
    <property type="match status" value="1"/>
</dbReference>
<evidence type="ECO:0000259" key="7">
    <source>
        <dbReference type="Pfam" id="PF08124"/>
    </source>
</evidence>
<dbReference type="Gene3D" id="1.50.10.100">
    <property type="entry name" value="Chondroitin AC/alginate lyase"/>
    <property type="match status" value="1"/>
</dbReference>
<dbReference type="RefSeq" id="WP_049717343.1">
    <property type="nucleotide sequence ID" value="NZ_LFXA01000011.1"/>
</dbReference>
<dbReference type="InterPro" id="IPR038970">
    <property type="entry name" value="Lyase_8"/>
</dbReference>
<comment type="similarity">
    <text evidence="1">Belongs to the polysaccharide lyase 8 family.</text>
</comment>
<dbReference type="EMBL" id="LFXA01000011">
    <property type="protein sequence ID" value="KNB51093.1"/>
    <property type="molecule type" value="Genomic_DNA"/>
</dbReference>
<dbReference type="SUPFAM" id="SSF49863">
    <property type="entry name" value="Hyaluronate lyase-like, C-terminal domain"/>
    <property type="match status" value="1"/>
</dbReference>
<dbReference type="OrthoDB" id="6636047at2"/>
<evidence type="ECO:0000256" key="3">
    <source>
        <dbReference type="ARBA" id="ARBA00023239"/>
    </source>
</evidence>
<dbReference type="Proteomes" id="UP000037288">
    <property type="component" value="Unassembled WGS sequence"/>
</dbReference>
<dbReference type="InterPro" id="IPR012970">
    <property type="entry name" value="Lyase_8_alpha_N"/>
</dbReference>
<evidence type="ECO:0000259" key="6">
    <source>
        <dbReference type="Pfam" id="PF02884"/>
    </source>
</evidence>
<dbReference type="CDD" id="cd01083">
    <property type="entry name" value="GAG_Lyase"/>
    <property type="match status" value="1"/>
</dbReference>
<keyword evidence="9" id="KW-1185">Reference proteome</keyword>
<dbReference type="GO" id="GO:0030246">
    <property type="term" value="F:carbohydrate binding"/>
    <property type="evidence" value="ECO:0007669"/>
    <property type="project" value="InterPro"/>
</dbReference>
<feature type="domain" description="Polysaccharide lyase family 8 central" evidence="5">
    <location>
        <begin position="401"/>
        <end position="656"/>
    </location>
</feature>
<evidence type="ECO:0000256" key="4">
    <source>
        <dbReference type="PIRSR" id="PIRSR638970-1"/>
    </source>
</evidence>
<keyword evidence="2" id="KW-0732">Signal</keyword>
<dbReference type="SUPFAM" id="SSF48230">
    <property type="entry name" value="Chondroitin AC/alginate lyase"/>
    <property type="match status" value="1"/>
</dbReference>
<dbReference type="SUPFAM" id="SSF74650">
    <property type="entry name" value="Galactose mutarotase-like"/>
    <property type="match status" value="1"/>
</dbReference>
<dbReference type="InterPro" id="IPR008929">
    <property type="entry name" value="Chondroitin_lyas"/>
</dbReference>
<dbReference type="AlphaFoldDB" id="A0A0K9XCY7"/>
<proteinExistence type="inferred from homology"/>
<dbReference type="GO" id="GO:0005975">
    <property type="term" value="P:carbohydrate metabolic process"/>
    <property type="evidence" value="ECO:0007669"/>
    <property type="project" value="InterPro"/>
</dbReference>
<evidence type="ECO:0000259" key="5">
    <source>
        <dbReference type="Pfam" id="PF02278"/>
    </source>
</evidence>
<protein>
    <submittedName>
        <fullName evidence="8">Lyase</fullName>
    </submittedName>
</protein>
<feature type="active site" evidence="4">
    <location>
        <position position="313"/>
    </location>
</feature>
<feature type="domain" description="Polysaccharide lyase family 8 C-terminal" evidence="6">
    <location>
        <begin position="670"/>
        <end position="733"/>
    </location>
</feature>
<dbReference type="Gene3D" id="2.60.220.10">
    <property type="entry name" value="Polysaccharide lyase family 8-like, C-terminal"/>
    <property type="match status" value="1"/>
</dbReference>
<accession>A0A0K9XCY7</accession>
<feature type="active site" evidence="4">
    <location>
        <position position="250"/>
    </location>
</feature>
<evidence type="ECO:0000256" key="1">
    <source>
        <dbReference type="ARBA" id="ARBA00006699"/>
    </source>
</evidence>
<evidence type="ECO:0000313" key="8">
    <source>
        <dbReference type="EMBL" id="KNB51093.1"/>
    </source>
</evidence>
<dbReference type="Gene3D" id="2.70.98.10">
    <property type="match status" value="1"/>
</dbReference>
<dbReference type="InterPro" id="IPR003159">
    <property type="entry name" value="Lyase_8_central_dom"/>
</dbReference>
<organism evidence="8 9">
    <name type="scientific">Streptomyces caatingaensis</name>
    <dbReference type="NCBI Taxonomy" id="1678637"/>
    <lineage>
        <taxon>Bacteria</taxon>
        <taxon>Bacillati</taxon>
        <taxon>Actinomycetota</taxon>
        <taxon>Actinomycetes</taxon>
        <taxon>Kitasatosporales</taxon>
        <taxon>Streptomycetaceae</taxon>
        <taxon>Streptomyces</taxon>
    </lineage>
</organism>
<dbReference type="PROSITE" id="PS51318">
    <property type="entry name" value="TAT"/>
    <property type="match status" value="1"/>
</dbReference>
<sequence>MPPAWNRRGFLTAATACALGLVRPRRAAAADEFTALRLRWRDLLLGTGFDPGAEPCAGVLRRTGAEARLHRERMRPGPSSLWPDAPFDPPAGITLSCVRLQTMARAYVQPGTGLTGDAGLLTDTLAGLDHLHATAYHAGAARYGNWWEWQIGAPRALLDTLTLLHDAAGPARRADWLAAVGHFVPDAVLGAYTGTSTGANRVDLCRVVALRGVLGGSAERTALARDALSPVLRLVDHGDGLYADGSFLQHTWVAYTGTYGQVLLDGLGRLLALLRGSPWEVTGPGRRVVHDSVERAFAPVIHDGLVLDAVCGRAVSRGLTADGGVPQGARQRGHALIASIALLAAGADPGERARWHGLVKGWAARDPQPLLSDAQFGTGDLARLVAVLDGPAPPAPPPAGHRLFPAMDRAVHRGPGWTASLAMASDRVAHYENGNGEHPRGWHTGSGMLTWWGPGGEDPYGDGFWPTADPYRMPGTTVSTKRLADGEGGPWGAPRPAVRWVGGVTDGRYAVVGQHLKGLSSTLEAHKAWFFTDDAVVCLGAGITARDGVPVETVVEHRPLGRDGDPRLTVDGRVHRGRDEVLRRVRWVHLEGHGGWVLPGGAELGILRESRTGAWRDVNAAGSARPLTRRYLTLRHPHGTDPVSGSYVYVLLPGASATEVAAAAGGARWTVLANSAACQAVRLGPAGVTAAAFRRAGTVADLTVSAPAAVLVRRRGPRTVLHLAEPPRSGAPVELVWNRPVRRVVAHDASVRVRAAGAALRLTITPGTACAGHRCEVETG</sequence>
<dbReference type="GO" id="GO:0005576">
    <property type="term" value="C:extracellular region"/>
    <property type="evidence" value="ECO:0007669"/>
    <property type="project" value="InterPro"/>
</dbReference>
<name>A0A0K9XCY7_9ACTN</name>
<gene>
    <name evidence="8" type="ORF">AC230_18290</name>
</gene>
<reference evidence="9" key="1">
    <citation type="submission" date="2015-07" db="EMBL/GenBank/DDBJ databases">
        <title>Draft genome sequence of Streptomyces sp. CMAA 1322, a bacterium isolated from Caatinga biome, from dry forest semiarid of Brazil.</title>
        <authorList>
            <person name="Santos S.N."/>
            <person name="Gacesa R."/>
            <person name="Taketani R.G."/>
            <person name="Long P.F."/>
            <person name="Melo I.S."/>
        </authorList>
    </citation>
    <scope>NUCLEOTIDE SEQUENCE [LARGE SCALE GENOMIC DNA]</scope>
    <source>
        <strain evidence="9">CMAA 1322</strain>
    </source>
</reference>
<dbReference type="InterPro" id="IPR004103">
    <property type="entry name" value="Lyase_8_C"/>
</dbReference>
<keyword evidence="3 8" id="KW-0456">Lyase</keyword>
<dbReference type="InterPro" id="IPR011071">
    <property type="entry name" value="Lyase_8-like_C"/>
</dbReference>
<evidence type="ECO:0000256" key="2">
    <source>
        <dbReference type="ARBA" id="ARBA00022729"/>
    </source>
</evidence>
<feature type="active site" evidence="4">
    <location>
        <position position="259"/>
    </location>
</feature>
<dbReference type="Pfam" id="PF02278">
    <property type="entry name" value="Lyase_8"/>
    <property type="match status" value="1"/>
</dbReference>
<dbReference type="InterPro" id="IPR014718">
    <property type="entry name" value="GH-type_carb-bd"/>
</dbReference>
<evidence type="ECO:0000313" key="9">
    <source>
        <dbReference type="Proteomes" id="UP000037288"/>
    </source>
</evidence>
<dbReference type="InterPro" id="IPR011013">
    <property type="entry name" value="Gal_mutarotase_sf_dom"/>
</dbReference>
<dbReference type="PATRIC" id="fig|1678637.3.peg.3941"/>
<dbReference type="InterPro" id="IPR006311">
    <property type="entry name" value="TAT_signal"/>
</dbReference>
<dbReference type="Pfam" id="PF08124">
    <property type="entry name" value="Lyase_8_N"/>
    <property type="match status" value="1"/>
</dbReference>
<feature type="domain" description="Polysaccharide lyase 8 N-terminal alpha-helical" evidence="7">
    <location>
        <begin position="40"/>
        <end position="360"/>
    </location>
</feature>
<dbReference type="STRING" id="1678637.AC230_18290"/>